<dbReference type="EC" id="6.4.1.1" evidence="3 11"/>
<dbReference type="OrthoDB" id="196847at2759"/>
<dbReference type="Gene3D" id="3.30.470.20">
    <property type="entry name" value="ATP-grasp fold, B domain"/>
    <property type="match status" value="1"/>
</dbReference>
<comment type="catalytic activity">
    <reaction evidence="11">
        <text>hydrogencarbonate + pyruvate + ATP = oxaloacetate + ADP + phosphate + H(+)</text>
        <dbReference type="Rhea" id="RHEA:20844"/>
        <dbReference type="ChEBI" id="CHEBI:15361"/>
        <dbReference type="ChEBI" id="CHEBI:15378"/>
        <dbReference type="ChEBI" id="CHEBI:16452"/>
        <dbReference type="ChEBI" id="CHEBI:17544"/>
        <dbReference type="ChEBI" id="CHEBI:30616"/>
        <dbReference type="ChEBI" id="CHEBI:43474"/>
        <dbReference type="ChEBI" id="CHEBI:456216"/>
        <dbReference type="EC" id="6.4.1.1"/>
    </reaction>
</comment>
<dbReference type="PROSITE" id="PS00188">
    <property type="entry name" value="BIOTIN"/>
    <property type="match status" value="1"/>
</dbReference>
<keyword evidence="4" id="KW-0312">Gluconeogenesis</keyword>
<evidence type="ECO:0000256" key="6">
    <source>
        <dbReference type="ARBA" id="ARBA00022723"/>
    </source>
</evidence>
<dbReference type="InterPro" id="IPR005482">
    <property type="entry name" value="Biotin_COase_C"/>
</dbReference>
<keyword evidence="8 11" id="KW-0067">ATP-binding</keyword>
<keyword evidence="5 11" id="KW-0436">Ligase</keyword>
<dbReference type="STRING" id="2880.D8LCR8"/>
<dbReference type="PROSITE" id="PS50975">
    <property type="entry name" value="ATP_GRASP"/>
    <property type="match status" value="1"/>
</dbReference>
<dbReference type="PROSITE" id="PS50991">
    <property type="entry name" value="PYR_CT"/>
    <property type="match status" value="1"/>
</dbReference>
<dbReference type="EMBL" id="FN647789">
    <property type="protein sequence ID" value="CBN79581.1"/>
    <property type="molecule type" value="Genomic_DNA"/>
</dbReference>
<feature type="binding site" evidence="13">
    <location>
        <position position="171"/>
    </location>
    <ligand>
        <name>ATP</name>
        <dbReference type="ChEBI" id="CHEBI:30616"/>
    </ligand>
</feature>
<dbReference type="SMART" id="SM00878">
    <property type="entry name" value="Biotin_carb_C"/>
    <property type="match status" value="1"/>
</dbReference>
<dbReference type="GO" id="GO:0004736">
    <property type="term" value="F:pyruvate carboxylase activity"/>
    <property type="evidence" value="ECO:0007669"/>
    <property type="project" value="UniProtKB-EC"/>
</dbReference>
<feature type="domain" description="Biotin carboxylation" evidence="18">
    <location>
        <begin position="55"/>
        <end position="507"/>
    </location>
</feature>
<dbReference type="GO" id="GO:0005524">
    <property type="term" value="F:ATP binding"/>
    <property type="evidence" value="ECO:0007669"/>
    <property type="project" value="UniProtKB-UniRule"/>
</dbReference>
<protein>
    <recommendedName>
        <fullName evidence="3 11">Pyruvate carboxylase</fullName>
        <ecNumber evidence="3 11">6.4.1.1</ecNumber>
    </recommendedName>
</protein>
<dbReference type="InterPro" id="IPR016185">
    <property type="entry name" value="PreATP-grasp_dom_sf"/>
</dbReference>
<dbReference type="FunFam" id="3.20.20.70:FF:000033">
    <property type="entry name" value="Pyruvate carboxylase"/>
    <property type="match status" value="1"/>
</dbReference>
<dbReference type="InterPro" id="IPR000089">
    <property type="entry name" value="Biotin_lipoyl"/>
</dbReference>
<feature type="domain" description="ATP-grasp" evidence="17">
    <location>
        <begin position="175"/>
        <end position="374"/>
    </location>
</feature>
<keyword evidence="7 11" id="KW-0547">Nucleotide-binding</keyword>
<dbReference type="InterPro" id="IPR005479">
    <property type="entry name" value="CPAse_ATP-bd"/>
</dbReference>
<dbReference type="PIRSF" id="PIRSF001594">
    <property type="entry name" value="Pyruv_carbox"/>
    <property type="match status" value="1"/>
</dbReference>
<dbReference type="GO" id="GO:0006094">
    <property type="term" value="P:gluconeogenesis"/>
    <property type="evidence" value="ECO:0007669"/>
    <property type="project" value="UniProtKB-UniPathway"/>
</dbReference>
<evidence type="ECO:0000313" key="21">
    <source>
        <dbReference type="Proteomes" id="UP000002630"/>
    </source>
</evidence>
<keyword evidence="21" id="KW-1185">Reference proteome</keyword>
<gene>
    <name evidence="20" type="primary">PYC</name>
    <name evidence="20" type="ORF">Esi_0011_0185</name>
</gene>
<dbReference type="Pfam" id="PF02436">
    <property type="entry name" value="PYC_OADA"/>
    <property type="match status" value="2"/>
</dbReference>
<dbReference type="PROSITE" id="PS50979">
    <property type="entry name" value="BC"/>
    <property type="match status" value="1"/>
</dbReference>
<dbReference type="InterPro" id="IPR013785">
    <property type="entry name" value="Aldolase_TIM"/>
</dbReference>
<dbReference type="InterPro" id="IPR011053">
    <property type="entry name" value="Single_hybrid_motif"/>
</dbReference>
<dbReference type="GO" id="GO:0005737">
    <property type="term" value="C:cytoplasm"/>
    <property type="evidence" value="ECO:0007669"/>
    <property type="project" value="TreeGrafter"/>
</dbReference>
<name>D8LCR8_ECTSI</name>
<organism evidence="20 21">
    <name type="scientific">Ectocarpus siliculosus</name>
    <name type="common">Brown alga</name>
    <name type="synonym">Conferva siliculosa</name>
    <dbReference type="NCBI Taxonomy" id="2880"/>
    <lineage>
        <taxon>Eukaryota</taxon>
        <taxon>Sar</taxon>
        <taxon>Stramenopiles</taxon>
        <taxon>Ochrophyta</taxon>
        <taxon>PX clade</taxon>
        <taxon>Phaeophyceae</taxon>
        <taxon>Ectocarpales</taxon>
        <taxon>Ectocarpaceae</taxon>
        <taxon>Ectocarpus</taxon>
    </lineage>
</organism>
<dbReference type="SUPFAM" id="SSF56059">
    <property type="entry name" value="Glutathione synthetase ATP-binding domain-like"/>
    <property type="match status" value="1"/>
</dbReference>
<evidence type="ECO:0000256" key="2">
    <source>
        <dbReference type="ARBA" id="ARBA00004742"/>
    </source>
</evidence>
<dbReference type="Pfam" id="PF02786">
    <property type="entry name" value="CPSase_L_D2"/>
    <property type="match status" value="1"/>
</dbReference>
<feature type="domain" description="Pyruvate carboxyltransferase" evidence="19">
    <location>
        <begin position="592"/>
        <end position="861"/>
    </location>
</feature>
<comment type="pathway">
    <text evidence="2">Carbohydrate biosynthesis; gluconeogenesis.</text>
</comment>
<dbReference type="InterPro" id="IPR003379">
    <property type="entry name" value="Carboxylase_cons_dom"/>
</dbReference>
<feature type="modified residue" description="N6-carboxylysine" evidence="15">
    <location>
        <position position="770"/>
    </location>
</feature>
<feature type="binding site" evidence="14">
    <location>
        <position position="802"/>
    </location>
    <ligand>
        <name>Mn(2+)</name>
        <dbReference type="ChEBI" id="CHEBI:29035"/>
    </ligand>
</feature>
<dbReference type="SUPFAM" id="SSF51569">
    <property type="entry name" value="Aldolase"/>
    <property type="match status" value="1"/>
</dbReference>
<dbReference type="InterPro" id="IPR001882">
    <property type="entry name" value="Biotin_BS"/>
</dbReference>
<sequence length="1152" mass="124531">MQLRAGMALLSPGGRLALRRPAVAPAAAAAARSSRALLGTKAKQTAGDGSGFEMPFKSVLAANRGEIAVRIMRAGNELGLRTVGIFSKEDRFTQHRYKADQAFLVGQDKSPVGAYLDVEGIVAMAVANKVDAIHPGYGFLSERTDFAQHCKDNGVTFVGPTAENLQTFGDKTSARELAIKQGVPVVPGTDGPVTTIEEARDFIEGTGVGYPVIIKAAMGGGGRGMRVVTASAELEKNFQLATSEALAAFGDGSIFIERYVKDPRHIEVQILGDGTGDIVHLYDRDCSVQRRHQKVVETAPAMLLKPETRQAMFDDAVRLCASAKYLNAGTVEFLVDQEGRHYFIEVNPRIQVEHTVTEQVTQVDLVQTQIRIAAGATLKDLGLVQENVKVGGVAMQCRVTTEDPSQDFKPDTGLIEVFRSPGGMGIRIDDGPGFQGANISPHYDSLLMKITASAPTRRDCASKLTRALDEMRVRGVTLNKPFLLNVLKHPDFVDGTVNTSFIGENPHLLAPMRVSNRFPWPKMLKYIADVIVNGPDPSLGAVGGEPAIVDPTVPALDPMTDMPKKTEPSLRDIYVKDGPEAFAKAVRSNEGLLITDTTWRDAHQSLLATRVRTIDLLNVAPATSVALRKAYSLECWGGATFDVSMRFLKECPWDRLAKIREAVPDIPFQMLLRGANAVGYTSYPDNVVFRFCEEAQKAGMDVFRVFDSLNYLENMRLGIDAVGAAGGIVEAAVCYTGDILDPTSEQYNLDYYLNFTRQLTELGIHVLAIKDMAGLLKPEAATVLVSALRREFPDLPIHVHTHDTAGTGVASMLAAANAGADAVDAAMDAMAGTTSQPSMGALASSLARSPLDTGLDMDEITKVNDYWEECRGLYAPFESGQKSGSADVYNHEMPGGQYTNLLFQSQQLGLSGRWPHIKRAYASANRLLGDIIKVLKGKTLPNGKSCFEGRPGAEMPDYKFSKEMRQLVGEHGVAVTEQDLISHAQYPAVFKEFTKFREEHGDLSILDTRTFVSGMKTGQEISVEIEHGKVLFIKLMSVQEPDEEGSRSVTFELNGQPRVVRVKDKSVAGSITARGKADDSVVGSVGAPMPGVVVGIKVNPGETVKQGQPLLVLSAMKMETNVASPADGIVKALHVKEGDNIQGNDLVAEIDV</sequence>
<evidence type="ECO:0000256" key="13">
    <source>
        <dbReference type="PIRSR" id="PIRSR001594-2"/>
    </source>
</evidence>
<dbReference type="Gene3D" id="3.20.20.70">
    <property type="entry name" value="Aldolase class I"/>
    <property type="match status" value="1"/>
</dbReference>
<evidence type="ECO:0000256" key="3">
    <source>
        <dbReference type="ARBA" id="ARBA00013057"/>
    </source>
</evidence>
<dbReference type="Proteomes" id="UP000002630">
    <property type="component" value="Linkage Group LG09"/>
</dbReference>
<dbReference type="InterPro" id="IPR055268">
    <property type="entry name" value="PCB-like"/>
</dbReference>
<keyword evidence="20" id="KW-0670">Pyruvate</keyword>
<dbReference type="PANTHER" id="PTHR43778">
    <property type="entry name" value="PYRUVATE CARBOXYLASE"/>
    <property type="match status" value="1"/>
</dbReference>
<dbReference type="NCBIfam" id="TIGR01235">
    <property type="entry name" value="pyruv_carbox"/>
    <property type="match status" value="1"/>
</dbReference>
<keyword evidence="10" id="KW-0511">Multifunctional enzyme</keyword>
<evidence type="ECO:0000256" key="8">
    <source>
        <dbReference type="ARBA" id="ARBA00022840"/>
    </source>
</evidence>
<evidence type="ECO:0000256" key="9">
    <source>
        <dbReference type="ARBA" id="ARBA00023267"/>
    </source>
</evidence>
<dbReference type="Pfam" id="PF02785">
    <property type="entry name" value="Biotin_carb_C"/>
    <property type="match status" value="1"/>
</dbReference>
<feature type="binding site" evidence="14">
    <location>
        <position position="800"/>
    </location>
    <ligand>
        <name>Mn(2+)</name>
        <dbReference type="ChEBI" id="CHEBI:29035"/>
    </ligand>
</feature>
<dbReference type="SUPFAM" id="SSF52440">
    <property type="entry name" value="PreATP-grasp domain"/>
    <property type="match status" value="1"/>
</dbReference>
<feature type="binding site" evidence="13">
    <location>
        <position position="673"/>
    </location>
    <ligand>
        <name>substrate</name>
    </ligand>
</feature>
<dbReference type="Pfam" id="PF00364">
    <property type="entry name" value="Biotin_lipoyl"/>
    <property type="match status" value="1"/>
</dbReference>
<dbReference type="InterPro" id="IPR005481">
    <property type="entry name" value="BC-like_N"/>
</dbReference>
<keyword evidence="6 14" id="KW-0479">Metal-binding</keyword>
<dbReference type="FunFam" id="2.40.50.100:FF:000003">
    <property type="entry name" value="Acetyl-CoA carboxylase biotin carboxyl carrier protein"/>
    <property type="match status" value="1"/>
</dbReference>
<feature type="binding site" evidence="13">
    <location>
        <position position="292"/>
    </location>
    <ligand>
        <name>ATP</name>
        <dbReference type="ChEBI" id="CHEBI:30616"/>
    </ligand>
</feature>
<dbReference type="CDD" id="cd06850">
    <property type="entry name" value="biotinyl_domain"/>
    <property type="match status" value="1"/>
</dbReference>
<evidence type="ECO:0000259" key="16">
    <source>
        <dbReference type="PROSITE" id="PS50968"/>
    </source>
</evidence>
<dbReference type="UniPathway" id="UPA00138"/>
<dbReference type="OMA" id="AEACICY"/>
<dbReference type="FunFam" id="3.30.470.20:FF:000012">
    <property type="entry name" value="Pyruvate carboxylase"/>
    <property type="match status" value="1"/>
</dbReference>
<dbReference type="SUPFAM" id="SSF51246">
    <property type="entry name" value="Rudiment single hybrid motif"/>
    <property type="match status" value="1"/>
</dbReference>
<evidence type="ECO:0000259" key="18">
    <source>
        <dbReference type="PROSITE" id="PS50979"/>
    </source>
</evidence>
<dbReference type="InterPro" id="IPR011761">
    <property type="entry name" value="ATP-grasp"/>
</dbReference>
<feature type="binding site" evidence="14">
    <location>
        <position position="601"/>
    </location>
    <ligand>
        <name>Mn(2+)</name>
        <dbReference type="ChEBI" id="CHEBI:29035"/>
    </ligand>
</feature>
<dbReference type="InterPro" id="IPR011054">
    <property type="entry name" value="Rudment_hybrid_motif"/>
</dbReference>
<dbReference type="PROSITE" id="PS50968">
    <property type="entry name" value="BIOTINYL_LIPOYL"/>
    <property type="match status" value="1"/>
</dbReference>
<evidence type="ECO:0000313" key="20">
    <source>
        <dbReference type="EMBL" id="CBN79581.1"/>
    </source>
</evidence>
<dbReference type="Gene3D" id="3.10.600.10">
    <property type="entry name" value="pyruvate carboxylase f1077a mutant domain"/>
    <property type="match status" value="1"/>
</dbReference>
<evidence type="ECO:0000256" key="12">
    <source>
        <dbReference type="PIRSR" id="PIRSR001594-1"/>
    </source>
</evidence>
<dbReference type="Gene3D" id="2.40.50.100">
    <property type="match status" value="1"/>
</dbReference>
<dbReference type="Pfam" id="PF00682">
    <property type="entry name" value="HMGL-like"/>
    <property type="match status" value="1"/>
</dbReference>
<dbReference type="SUPFAM" id="SSF51230">
    <property type="entry name" value="Single hybrid motif"/>
    <property type="match status" value="1"/>
</dbReference>
<evidence type="ECO:0000259" key="19">
    <source>
        <dbReference type="PROSITE" id="PS50991"/>
    </source>
</evidence>
<dbReference type="PROSITE" id="PS00867">
    <property type="entry name" value="CPSASE_2"/>
    <property type="match status" value="1"/>
</dbReference>
<dbReference type="GO" id="GO:0046872">
    <property type="term" value="F:metal ion binding"/>
    <property type="evidence" value="ECO:0007669"/>
    <property type="project" value="UniProtKB-KW"/>
</dbReference>
<reference evidence="20 21" key="1">
    <citation type="journal article" date="2010" name="Nature">
        <title>The Ectocarpus genome and the independent evolution of multicellularity in brown algae.</title>
        <authorList>
            <person name="Cock J.M."/>
            <person name="Sterck L."/>
            <person name="Rouze P."/>
            <person name="Scornet D."/>
            <person name="Allen A.E."/>
            <person name="Amoutzias G."/>
            <person name="Anthouard V."/>
            <person name="Artiguenave F."/>
            <person name="Aury J.M."/>
            <person name="Badger J.H."/>
            <person name="Beszteri B."/>
            <person name="Billiau K."/>
            <person name="Bonnet E."/>
            <person name="Bothwell J.H."/>
            <person name="Bowler C."/>
            <person name="Boyen C."/>
            <person name="Brownlee C."/>
            <person name="Carrano C.J."/>
            <person name="Charrier B."/>
            <person name="Cho G.Y."/>
            <person name="Coelho S.M."/>
            <person name="Collen J."/>
            <person name="Corre E."/>
            <person name="Da Silva C."/>
            <person name="Delage L."/>
            <person name="Delaroque N."/>
            <person name="Dittami S.M."/>
            <person name="Doulbeau S."/>
            <person name="Elias M."/>
            <person name="Farnham G."/>
            <person name="Gachon C.M."/>
            <person name="Gschloessl B."/>
            <person name="Heesch S."/>
            <person name="Jabbari K."/>
            <person name="Jubin C."/>
            <person name="Kawai H."/>
            <person name="Kimura K."/>
            <person name="Kloareg B."/>
            <person name="Kupper F.C."/>
            <person name="Lang D."/>
            <person name="Le Bail A."/>
            <person name="Leblanc C."/>
            <person name="Lerouge P."/>
            <person name="Lohr M."/>
            <person name="Lopez P.J."/>
            <person name="Martens C."/>
            <person name="Maumus F."/>
            <person name="Michel G."/>
            <person name="Miranda-Saavedra D."/>
            <person name="Morales J."/>
            <person name="Moreau H."/>
            <person name="Motomura T."/>
            <person name="Nagasato C."/>
            <person name="Napoli C.A."/>
            <person name="Nelson D.R."/>
            <person name="Nyvall-Collen P."/>
            <person name="Peters A.F."/>
            <person name="Pommier C."/>
            <person name="Potin P."/>
            <person name="Poulain J."/>
            <person name="Quesneville H."/>
            <person name="Read B."/>
            <person name="Rensing S.A."/>
            <person name="Ritter A."/>
            <person name="Rousvoal S."/>
            <person name="Samanta M."/>
            <person name="Samson G."/>
            <person name="Schroeder D.C."/>
            <person name="Segurens B."/>
            <person name="Strittmatter M."/>
            <person name="Tonon T."/>
            <person name="Tregear J.W."/>
            <person name="Valentin K."/>
            <person name="von Dassow P."/>
            <person name="Yamagishi T."/>
            <person name="Van de Peer Y."/>
            <person name="Wincker P."/>
        </authorList>
    </citation>
    <scope>NUCLEOTIDE SEQUENCE [LARGE SCALE GENOMIC DNA]</scope>
    <source>
        <strain evidence="21">Ec32 / CCAP1310/4</strain>
    </source>
</reference>
<evidence type="ECO:0000259" key="17">
    <source>
        <dbReference type="PROSITE" id="PS50975"/>
    </source>
</evidence>
<proteinExistence type="predicted"/>
<comment type="function">
    <text evidence="11">Catalyzes a 2-step reaction, involving the ATP-dependent carboxylation of the covalently attached biotin in the first step and the transfer of the carboxyl group to pyruvate in the second.</text>
</comment>
<dbReference type="InParanoid" id="D8LCR8"/>
<evidence type="ECO:0000256" key="15">
    <source>
        <dbReference type="PIRSR" id="PIRSR001594-4"/>
    </source>
</evidence>
<evidence type="ECO:0000256" key="1">
    <source>
        <dbReference type="ARBA" id="ARBA00001953"/>
    </source>
</evidence>
<keyword evidence="9 11" id="KW-0092">Biotin</keyword>
<dbReference type="PROSITE" id="PS00866">
    <property type="entry name" value="CPSASE_1"/>
    <property type="match status" value="1"/>
</dbReference>
<dbReference type="eggNOG" id="KOG0369">
    <property type="taxonomic scope" value="Eukaryota"/>
</dbReference>
<dbReference type="InterPro" id="IPR005930">
    <property type="entry name" value="Pyruv_COase"/>
</dbReference>
<comment type="cofactor">
    <cofactor evidence="1 11">
        <name>biotin</name>
        <dbReference type="ChEBI" id="CHEBI:57586"/>
    </cofactor>
</comment>
<evidence type="ECO:0000256" key="11">
    <source>
        <dbReference type="PIRNR" id="PIRNR001594"/>
    </source>
</evidence>
<dbReference type="PANTHER" id="PTHR43778:SF2">
    <property type="entry name" value="PYRUVATE CARBOXYLASE, MITOCHONDRIAL"/>
    <property type="match status" value="1"/>
</dbReference>
<accession>D8LCR8</accession>
<dbReference type="InterPro" id="IPR011764">
    <property type="entry name" value="Biotin_carboxylation_dom"/>
</dbReference>
<feature type="active site" evidence="12">
    <location>
        <position position="349"/>
    </location>
</feature>
<evidence type="ECO:0000256" key="5">
    <source>
        <dbReference type="ARBA" id="ARBA00022598"/>
    </source>
</evidence>
<dbReference type="AlphaFoldDB" id="D8LCR8"/>
<dbReference type="NCBIfam" id="NF009554">
    <property type="entry name" value="PRK12999.1"/>
    <property type="match status" value="1"/>
</dbReference>
<dbReference type="InterPro" id="IPR000891">
    <property type="entry name" value="PYR_CT"/>
</dbReference>
<feature type="binding site" evidence="13">
    <location>
        <position position="257"/>
    </location>
    <ligand>
        <name>ATP</name>
        <dbReference type="ChEBI" id="CHEBI:30616"/>
    </ligand>
</feature>
<dbReference type="EMBL" id="FN649734">
    <property type="protein sequence ID" value="CBN79581.1"/>
    <property type="molecule type" value="Genomic_DNA"/>
</dbReference>
<evidence type="ECO:0000256" key="10">
    <source>
        <dbReference type="ARBA" id="ARBA00023268"/>
    </source>
</evidence>
<dbReference type="FunFam" id="3.30.1490.20:FF:000018">
    <property type="entry name" value="Biotin carboxylase"/>
    <property type="match status" value="1"/>
</dbReference>
<evidence type="ECO:0000256" key="7">
    <source>
        <dbReference type="ARBA" id="ARBA00022741"/>
    </source>
</evidence>
<feature type="modified residue" description="N6-biotinyllysine" evidence="15">
    <location>
        <position position="1117"/>
    </location>
</feature>
<dbReference type="SUPFAM" id="SSF89000">
    <property type="entry name" value="post-HMGL domain-like"/>
    <property type="match status" value="1"/>
</dbReference>
<dbReference type="CDD" id="cd07937">
    <property type="entry name" value="DRE_TIM_PC_TC_5S"/>
    <property type="match status" value="1"/>
</dbReference>
<feature type="domain" description="Lipoyl-binding" evidence="16">
    <location>
        <begin position="1074"/>
        <end position="1151"/>
    </location>
</feature>
<dbReference type="Pfam" id="PF00289">
    <property type="entry name" value="Biotin_carb_N"/>
    <property type="match status" value="1"/>
</dbReference>
<evidence type="ECO:0000256" key="4">
    <source>
        <dbReference type="ARBA" id="ARBA00022432"/>
    </source>
</evidence>
<evidence type="ECO:0000256" key="14">
    <source>
        <dbReference type="PIRSR" id="PIRSR001594-3"/>
    </source>
</evidence>
<feature type="binding site" description="via carbamate group" evidence="14">
    <location>
        <position position="770"/>
    </location>
    <ligand>
        <name>Mn(2+)</name>
        <dbReference type="ChEBI" id="CHEBI:29035"/>
    </ligand>
</feature>